<evidence type="ECO:0000313" key="2">
    <source>
        <dbReference type="EMBL" id="THE12316.1"/>
    </source>
</evidence>
<dbReference type="RefSeq" id="WP_136379757.1">
    <property type="nucleotide sequence ID" value="NZ_SLUB01000018.1"/>
</dbReference>
<sequence>MSFHSQEEFTLSQIELYENPSTRLPICLVLDTSYSMNGEPIKELNKGVKLFMESIRKDDMASASAEISMVTFGGEVKQLFDFGSIHRQTIPHLSVNGLTPMGEAVNLAVDLLERRKNMYSQSGVSYFQPWIVIMTDGAPTDDISLAARRTSDLVNNRKLTIFPLGIGPNADMETLKMFSPNRPPLKIKGLNFVEFFEWLSSSVSAISASTPGEKVNLDVDAIKQWAVL</sequence>
<gene>
    <name evidence="2" type="ORF">E1I69_11480</name>
</gene>
<dbReference type="Gene3D" id="3.40.50.410">
    <property type="entry name" value="von Willebrand factor, type A domain"/>
    <property type="match status" value="1"/>
</dbReference>
<evidence type="ECO:0000313" key="3">
    <source>
        <dbReference type="Proteomes" id="UP000306477"/>
    </source>
</evidence>
<dbReference type="SMART" id="SM00327">
    <property type="entry name" value="VWA"/>
    <property type="match status" value="1"/>
</dbReference>
<keyword evidence="3" id="KW-1185">Reference proteome</keyword>
<comment type="caution">
    <text evidence="2">The sequence shown here is derived from an EMBL/GenBank/DDBJ whole genome shotgun (WGS) entry which is preliminary data.</text>
</comment>
<dbReference type="Pfam" id="PF00092">
    <property type="entry name" value="VWA"/>
    <property type="match status" value="1"/>
</dbReference>
<dbReference type="PROSITE" id="PS50234">
    <property type="entry name" value="VWFA"/>
    <property type="match status" value="1"/>
</dbReference>
<reference evidence="2 3" key="1">
    <citation type="journal article" date="2019" name="Indoor Air">
        <title>Impacts of indoor surface finishes on bacterial viability.</title>
        <authorList>
            <person name="Hu J."/>
            <person name="Maamar S.B."/>
            <person name="Glawe A.J."/>
            <person name="Gottel N."/>
            <person name="Gilbert J.A."/>
            <person name="Hartmann E.M."/>
        </authorList>
    </citation>
    <scope>NUCLEOTIDE SEQUENCE [LARGE SCALE GENOMIC DNA]</scope>
    <source>
        <strain evidence="2 3">AF060A6</strain>
    </source>
</reference>
<organism evidence="2 3">
    <name type="scientific">Bacillus timonensis</name>
    <dbReference type="NCBI Taxonomy" id="1033734"/>
    <lineage>
        <taxon>Bacteria</taxon>
        <taxon>Bacillati</taxon>
        <taxon>Bacillota</taxon>
        <taxon>Bacilli</taxon>
        <taxon>Bacillales</taxon>
        <taxon>Bacillaceae</taxon>
        <taxon>Bacillus</taxon>
    </lineage>
</organism>
<feature type="domain" description="VWFA" evidence="1">
    <location>
        <begin position="25"/>
        <end position="206"/>
    </location>
</feature>
<name>A0A4S3PSP0_9BACI</name>
<evidence type="ECO:0000259" key="1">
    <source>
        <dbReference type="PROSITE" id="PS50234"/>
    </source>
</evidence>
<accession>A0A4S3PSP0</accession>
<dbReference type="InterPro" id="IPR011392">
    <property type="entry name" value="Tellurite-R_TerY"/>
</dbReference>
<dbReference type="PIRSF" id="PIRSF020634">
    <property type="entry name" value="TerY_vWA"/>
    <property type="match status" value="1"/>
</dbReference>
<dbReference type="OrthoDB" id="9806395at2"/>
<dbReference type="SUPFAM" id="SSF53300">
    <property type="entry name" value="vWA-like"/>
    <property type="match status" value="1"/>
</dbReference>
<protein>
    <submittedName>
        <fullName evidence="2">VWA domain-containing protein</fullName>
    </submittedName>
</protein>
<dbReference type="Proteomes" id="UP000306477">
    <property type="component" value="Unassembled WGS sequence"/>
</dbReference>
<dbReference type="AlphaFoldDB" id="A0A4S3PSP0"/>
<proteinExistence type="predicted"/>
<dbReference type="InterPro" id="IPR036465">
    <property type="entry name" value="vWFA_dom_sf"/>
</dbReference>
<dbReference type="EMBL" id="SLUB01000018">
    <property type="protein sequence ID" value="THE12316.1"/>
    <property type="molecule type" value="Genomic_DNA"/>
</dbReference>
<dbReference type="InterPro" id="IPR002035">
    <property type="entry name" value="VWF_A"/>
</dbReference>